<evidence type="ECO:0008006" key="4">
    <source>
        <dbReference type="Google" id="ProtNLM"/>
    </source>
</evidence>
<evidence type="ECO:0000313" key="2">
    <source>
        <dbReference type="EMBL" id="CAI5755926.1"/>
    </source>
</evidence>
<keyword evidence="3" id="KW-1185">Reference proteome</keyword>
<accession>A0A9W4XBC0</accession>
<comment type="caution">
    <text evidence="2">The sequence shown here is derived from an EMBL/GenBank/DDBJ whole genome shotgun (WGS) entry which is preliminary data.</text>
</comment>
<name>A0A9W4XBC0_9ASCO</name>
<feature type="region of interest" description="Disordered" evidence="1">
    <location>
        <begin position="149"/>
        <end position="208"/>
    </location>
</feature>
<dbReference type="Proteomes" id="UP001152885">
    <property type="component" value="Unassembled WGS sequence"/>
</dbReference>
<dbReference type="OrthoDB" id="3998161at2759"/>
<organism evidence="2 3">
    <name type="scientific">Candida verbasci</name>
    <dbReference type="NCBI Taxonomy" id="1227364"/>
    <lineage>
        <taxon>Eukaryota</taxon>
        <taxon>Fungi</taxon>
        <taxon>Dikarya</taxon>
        <taxon>Ascomycota</taxon>
        <taxon>Saccharomycotina</taxon>
        <taxon>Pichiomycetes</taxon>
        <taxon>Debaryomycetaceae</taxon>
        <taxon>Candida/Lodderomyces clade</taxon>
        <taxon>Candida</taxon>
    </lineage>
</organism>
<dbReference type="EMBL" id="CANTUO010000001">
    <property type="protein sequence ID" value="CAI5755926.1"/>
    <property type="molecule type" value="Genomic_DNA"/>
</dbReference>
<feature type="compositionally biased region" description="Low complexity" evidence="1">
    <location>
        <begin position="464"/>
        <end position="494"/>
    </location>
</feature>
<feature type="compositionally biased region" description="Low complexity" evidence="1">
    <location>
        <begin position="167"/>
        <end position="206"/>
    </location>
</feature>
<protein>
    <recommendedName>
        <fullName evidence="4">White-opaque regulator 3</fullName>
    </recommendedName>
</protein>
<feature type="region of interest" description="Disordered" evidence="1">
    <location>
        <begin position="454"/>
        <end position="494"/>
    </location>
</feature>
<sequence length="567" mass="64924">MDQPYLETHLDQSHHPNVQQQSQSQPQQPTPSQQHLLPQQPSLQSLISNFSSQQNLLHQDSNNNHQLSPHQQSVLPQQHLFNDRFQQQQQQQISGQQGVGLLPQYQLQQQRQPIPPHPTTSYFPIHSNYLPNNSQQTSYSLQNQYVLQPQPPQPLRQTSYETKYEDQQQQSSNSNNTTNSRDTQSSQNNRDILSYNNNANSANDKNLVAPIPPLHVQHQMFVKQEANNESDNQNQSNSTTNYLLSSNISNNENQQMVRSSCTRCNKEFDQPVIIPKVNDASGSSKSLTTPKIFKLCQHCRDLQRQRSRRWQKKTKDKLGVCRRCGSDIPIEERKFVLCPSCRQNLRTRKANRAAQGKCVHCSGPLDASILLKDEKGNIVTENLSGGNNPIHDENGNEILASRKTKGNANNYKVCQRCRENDKIRRTNLEKMGNCNRCTKALDPNDYGRHKVCSNCRSKKKKTTTTKSSRISSSPTSSSQHSPYQEQIQQQQHIAQHPITTSTIPQYGTTLPYGQQSYVPIVTQPYSSQPLPPPHLHQSSYQNLALHQPYIQQQQQHQDYYTQQHQHQ</sequence>
<feature type="region of interest" description="Disordered" evidence="1">
    <location>
        <begin position="107"/>
        <end position="135"/>
    </location>
</feature>
<feature type="compositionally biased region" description="Low complexity" evidence="1">
    <location>
        <begin position="15"/>
        <end position="37"/>
    </location>
</feature>
<proteinExistence type="predicted"/>
<evidence type="ECO:0000313" key="3">
    <source>
        <dbReference type="Proteomes" id="UP001152885"/>
    </source>
</evidence>
<dbReference type="AlphaFoldDB" id="A0A9W4XBC0"/>
<reference evidence="2" key="1">
    <citation type="submission" date="2022-12" db="EMBL/GenBank/DDBJ databases">
        <authorList>
            <person name="Brejova B."/>
        </authorList>
    </citation>
    <scope>NUCLEOTIDE SEQUENCE</scope>
</reference>
<feature type="region of interest" description="Disordered" evidence="1">
    <location>
        <begin position="1"/>
        <end position="37"/>
    </location>
</feature>
<evidence type="ECO:0000256" key="1">
    <source>
        <dbReference type="SAM" id="MobiDB-lite"/>
    </source>
</evidence>
<gene>
    <name evidence="2" type="ORF">CANVERA_P0442</name>
</gene>